<evidence type="ECO:0000313" key="3">
    <source>
        <dbReference type="EMBL" id="GBG15672.1"/>
    </source>
</evidence>
<evidence type="ECO:0000256" key="1">
    <source>
        <dbReference type="SAM" id="Phobius"/>
    </source>
</evidence>
<evidence type="ECO:0000259" key="2">
    <source>
        <dbReference type="Pfam" id="PF00535"/>
    </source>
</evidence>
<keyword evidence="1" id="KW-0812">Transmembrane</keyword>
<dbReference type="EMBL" id="BDOQ01000019">
    <property type="protein sequence ID" value="GBG15672.1"/>
    <property type="molecule type" value="Genomic_DNA"/>
</dbReference>
<protein>
    <recommendedName>
        <fullName evidence="2">Glycosyltransferase 2-like domain-containing protein</fullName>
    </recommendedName>
</protein>
<dbReference type="RefSeq" id="WP_181376317.1">
    <property type="nucleotide sequence ID" value="NZ_BDOQ01000019.1"/>
</dbReference>
<reference evidence="3 4" key="1">
    <citation type="journal article" date="2018" name="Environ. Microbiol.">
        <title>Isolation and genomic characterization of Novimethylophilus kurashikiensis gen. nov. sp. nov., a new lanthanide-dependent methylotrophic species of Methylophilaceae.</title>
        <authorList>
            <person name="Lv H."/>
            <person name="Sahin N."/>
            <person name="Tani A."/>
        </authorList>
    </citation>
    <scope>NUCLEOTIDE SEQUENCE [LARGE SCALE GENOMIC DNA]</scope>
    <source>
        <strain evidence="3 4">La2-4</strain>
    </source>
</reference>
<feature type="transmembrane region" description="Helical" evidence="1">
    <location>
        <begin position="261"/>
        <end position="280"/>
    </location>
</feature>
<keyword evidence="1" id="KW-1133">Transmembrane helix</keyword>
<dbReference type="SUPFAM" id="SSF53448">
    <property type="entry name" value="Nucleotide-diphospho-sugar transferases"/>
    <property type="match status" value="1"/>
</dbReference>
<name>A0A2R5FBT5_9PROT</name>
<dbReference type="Gene3D" id="3.90.550.10">
    <property type="entry name" value="Spore Coat Polysaccharide Biosynthesis Protein SpsA, Chain A"/>
    <property type="match status" value="1"/>
</dbReference>
<dbReference type="Proteomes" id="UP000245081">
    <property type="component" value="Unassembled WGS sequence"/>
</dbReference>
<proteinExistence type="predicted"/>
<dbReference type="InterPro" id="IPR001173">
    <property type="entry name" value="Glyco_trans_2-like"/>
</dbReference>
<dbReference type="AlphaFoldDB" id="A0A2R5FBT5"/>
<evidence type="ECO:0000313" key="4">
    <source>
        <dbReference type="Proteomes" id="UP000245081"/>
    </source>
</evidence>
<dbReference type="InterPro" id="IPR029044">
    <property type="entry name" value="Nucleotide-diphossugar_trans"/>
</dbReference>
<dbReference type="InterPro" id="IPR050834">
    <property type="entry name" value="Glycosyltransf_2"/>
</dbReference>
<dbReference type="Pfam" id="PF00535">
    <property type="entry name" value="Glycos_transf_2"/>
    <property type="match status" value="1"/>
</dbReference>
<comment type="caution">
    <text evidence="3">The sequence shown here is derived from an EMBL/GenBank/DDBJ whole genome shotgun (WGS) entry which is preliminary data.</text>
</comment>
<keyword evidence="4" id="KW-1185">Reference proteome</keyword>
<accession>A0A2R5FBT5</accession>
<keyword evidence="1" id="KW-0472">Membrane</keyword>
<dbReference type="PANTHER" id="PTHR43685">
    <property type="entry name" value="GLYCOSYLTRANSFERASE"/>
    <property type="match status" value="1"/>
</dbReference>
<gene>
    <name evidence="3" type="ORF">NMK_3283</name>
</gene>
<organism evidence="3 4">
    <name type="scientific">Novimethylophilus kurashikiensis</name>
    <dbReference type="NCBI Taxonomy" id="1825523"/>
    <lineage>
        <taxon>Bacteria</taxon>
        <taxon>Pseudomonadati</taxon>
        <taxon>Pseudomonadota</taxon>
        <taxon>Betaproteobacteria</taxon>
        <taxon>Nitrosomonadales</taxon>
        <taxon>Methylophilaceae</taxon>
        <taxon>Novimethylophilus</taxon>
    </lineage>
</organism>
<sequence length="298" mass="34041">MTNAPISLITTIFNEIASIQTFLDSYRHQYRYADEFIIVDGGSTDGTIETISAYTKTHPELNIRLIVAPECSRAYTPAPIARGRNLAIKNANNEFIAVTDAGCILDPNWLARITSPLDQADVVAGWYRYNAISPFQRRYARLMEPSAENVNPMTILPSSRSIAFRKKCWQEVGGYPELSYSGEDTMFDINLHRAGYKFAFEPQALVFWTPPLTLMEALKKHRWYSYGDGQLHLRKRLHLMRIVCLLMPFCLLIDPRKRQDFIFAYTILCAQIFGFLAGFISSLGRRSKMSGENLNYTH</sequence>
<dbReference type="PANTHER" id="PTHR43685:SF3">
    <property type="entry name" value="SLR2126 PROTEIN"/>
    <property type="match status" value="1"/>
</dbReference>
<feature type="domain" description="Glycosyltransferase 2-like" evidence="2">
    <location>
        <begin position="7"/>
        <end position="154"/>
    </location>
</feature>